<keyword evidence="5 8" id="KW-0256">Endoplasmic reticulum</keyword>
<dbReference type="Pfam" id="PF04420">
    <property type="entry name" value="CHD5"/>
    <property type="match status" value="1"/>
</dbReference>
<name>A0ABR3Y7P1_9PEZI</name>
<reference evidence="10 11" key="1">
    <citation type="journal article" date="2024" name="Commun. Biol.">
        <title>Comparative genomic analysis of thermophilic fungi reveals convergent evolutionary adaptations and gene losses.</title>
        <authorList>
            <person name="Steindorff A.S."/>
            <person name="Aguilar-Pontes M.V."/>
            <person name="Robinson A.J."/>
            <person name="Andreopoulos B."/>
            <person name="LaButti K."/>
            <person name="Kuo A."/>
            <person name="Mondo S."/>
            <person name="Riley R."/>
            <person name="Otillar R."/>
            <person name="Haridas S."/>
            <person name="Lipzen A."/>
            <person name="Grimwood J."/>
            <person name="Schmutz J."/>
            <person name="Clum A."/>
            <person name="Reid I.D."/>
            <person name="Moisan M.C."/>
            <person name="Butler G."/>
            <person name="Nguyen T.T.M."/>
            <person name="Dewar K."/>
            <person name="Conant G."/>
            <person name="Drula E."/>
            <person name="Henrissat B."/>
            <person name="Hansel C."/>
            <person name="Singer S."/>
            <person name="Hutchinson M.I."/>
            <person name="de Vries R.P."/>
            <person name="Natvig D.O."/>
            <person name="Powell A.J."/>
            <person name="Tsang A."/>
            <person name="Grigoriev I.V."/>
        </authorList>
    </citation>
    <scope>NUCLEOTIDE SEQUENCE [LARGE SCALE GENOMIC DNA]</scope>
    <source>
        <strain evidence="10 11">ATCC 24622</strain>
    </source>
</reference>
<keyword evidence="7 8" id="KW-0472">Membrane</keyword>
<comment type="caution">
    <text evidence="8">Lacks conserved residue(s) required for the propagation of feature annotation.</text>
</comment>
<evidence type="ECO:0000313" key="11">
    <source>
        <dbReference type="Proteomes" id="UP001586593"/>
    </source>
</evidence>
<dbReference type="InterPro" id="IPR027538">
    <property type="entry name" value="Get1_fungi"/>
</dbReference>
<dbReference type="InterPro" id="IPR029012">
    <property type="entry name" value="Helix_hairpin_bin_sf"/>
</dbReference>
<sequence>MASPLVIVFFVELIIQLVSSVGAGAINSLLWSLYNSLPTALSKEISEQRRLQKEYLACRRELNSTSSQDEFAKWARLRRNHDKLLEELEKKKTSLEASRAKSDRYVGIVRWLLTRGLQWALALWYARIPMFWLPYGWFPYYIERVLSFPKAPLGSVSVVAWQWACAGVVAFAAETISGMLGIFTRANVQGQGPNTGGKMMRGTER</sequence>
<evidence type="ECO:0000256" key="5">
    <source>
        <dbReference type="ARBA" id="ARBA00022824"/>
    </source>
</evidence>
<feature type="transmembrane region" description="Helical" evidence="9">
    <location>
        <begin position="119"/>
        <end position="140"/>
    </location>
</feature>
<keyword evidence="3 8" id="KW-0813">Transport</keyword>
<evidence type="ECO:0000256" key="9">
    <source>
        <dbReference type="SAM" id="Phobius"/>
    </source>
</evidence>
<keyword evidence="6 8" id="KW-1133">Transmembrane helix</keyword>
<keyword evidence="4 8" id="KW-0812">Transmembrane</keyword>
<accession>A0ABR3Y7P1</accession>
<organism evidence="10 11">
    <name type="scientific">Phialemonium thermophilum</name>
    <dbReference type="NCBI Taxonomy" id="223376"/>
    <lineage>
        <taxon>Eukaryota</taxon>
        <taxon>Fungi</taxon>
        <taxon>Dikarya</taxon>
        <taxon>Ascomycota</taxon>
        <taxon>Pezizomycotina</taxon>
        <taxon>Sordariomycetes</taxon>
        <taxon>Sordariomycetidae</taxon>
        <taxon>Cephalothecales</taxon>
        <taxon>Cephalothecaceae</taxon>
        <taxon>Phialemonium</taxon>
    </lineage>
</organism>
<evidence type="ECO:0000256" key="1">
    <source>
        <dbReference type="ARBA" id="ARBA00004477"/>
    </source>
</evidence>
<dbReference type="PANTHER" id="PTHR42650">
    <property type="entry name" value="TAIL-ANCHORED PROTEIN INSERTION RECEPTOR WRB"/>
    <property type="match status" value="1"/>
</dbReference>
<proteinExistence type="inferred from homology"/>
<comment type="subcellular location">
    <subcellularLocation>
        <location evidence="1">Endoplasmic reticulum membrane</location>
        <topology evidence="1">Multi-pass membrane protein</topology>
    </subcellularLocation>
</comment>
<dbReference type="InterPro" id="IPR028945">
    <property type="entry name" value="Get1"/>
</dbReference>
<evidence type="ECO:0000313" key="10">
    <source>
        <dbReference type="EMBL" id="KAL1884319.1"/>
    </source>
</evidence>
<evidence type="ECO:0008006" key="12">
    <source>
        <dbReference type="Google" id="ProtNLM"/>
    </source>
</evidence>
<gene>
    <name evidence="8" type="primary">GET1</name>
    <name evidence="10" type="ORF">VTK73DRAFT_13</name>
</gene>
<dbReference type="HAMAP" id="MF_03113">
    <property type="entry name" value="Get1"/>
    <property type="match status" value="1"/>
</dbReference>
<feature type="transmembrane region" description="Helical" evidence="9">
    <location>
        <begin position="160"/>
        <end position="183"/>
    </location>
</feature>
<protein>
    <recommendedName>
        <fullName evidence="12">Guided entry of tail-anchored proteins 1</fullName>
    </recommendedName>
</protein>
<keyword evidence="11" id="KW-1185">Reference proteome</keyword>
<comment type="caution">
    <text evidence="10">The sequence shown here is derived from an EMBL/GenBank/DDBJ whole genome shotgun (WGS) entry which is preliminary data.</text>
</comment>
<comment type="similarity">
    <text evidence="2 8">Belongs to the WRB/GET1 family.</text>
</comment>
<evidence type="ECO:0000256" key="6">
    <source>
        <dbReference type="ARBA" id="ARBA00022989"/>
    </source>
</evidence>
<evidence type="ECO:0000256" key="8">
    <source>
        <dbReference type="HAMAP-Rule" id="MF_03113"/>
    </source>
</evidence>
<evidence type="ECO:0000256" key="4">
    <source>
        <dbReference type="ARBA" id="ARBA00022692"/>
    </source>
</evidence>
<dbReference type="Proteomes" id="UP001586593">
    <property type="component" value="Unassembled WGS sequence"/>
</dbReference>
<feature type="topological domain" description="Lumenal" evidence="8">
    <location>
        <begin position="1"/>
        <end position="4"/>
    </location>
</feature>
<evidence type="ECO:0000256" key="7">
    <source>
        <dbReference type="ARBA" id="ARBA00023136"/>
    </source>
</evidence>
<dbReference type="Gene3D" id="1.10.287.660">
    <property type="entry name" value="Helix hairpin bin"/>
    <property type="match status" value="1"/>
</dbReference>
<dbReference type="PANTHER" id="PTHR42650:SF1">
    <property type="entry name" value="GUIDED ENTRY OF TAIL-ANCHORED PROTEINS FACTOR 1"/>
    <property type="match status" value="1"/>
</dbReference>
<feature type="topological domain" description="Cytoplasmic" evidence="8">
    <location>
        <begin position="173"/>
        <end position="205"/>
    </location>
</feature>
<evidence type="ECO:0000256" key="2">
    <source>
        <dbReference type="ARBA" id="ARBA00010799"/>
    </source>
</evidence>
<evidence type="ECO:0000256" key="3">
    <source>
        <dbReference type="ARBA" id="ARBA00022448"/>
    </source>
</evidence>
<dbReference type="EMBL" id="JAZHXJ010000001">
    <property type="protein sequence ID" value="KAL1884319.1"/>
    <property type="molecule type" value="Genomic_DNA"/>
</dbReference>
<feature type="transmembrane region" description="Helical" evidence="9">
    <location>
        <begin position="6"/>
        <end position="34"/>
    </location>
</feature>